<protein>
    <submittedName>
        <fullName evidence="3">Uncharacterized protein</fullName>
    </submittedName>
</protein>
<dbReference type="EMBL" id="HBGD01006516">
    <property type="protein sequence ID" value="CAD9082163.1"/>
    <property type="molecule type" value="Transcribed_RNA"/>
</dbReference>
<name>A0A7S1PHE4_9EUKA</name>
<reference evidence="3" key="1">
    <citation type="submission" date="2021-01" db="EMBL/GenBank/DDBJ databases">
        <authorList>
            <person name="Corre E."/>
            <person name="Pelletier E."/>
            <person name="Niang G."/>
            <person name="Scheremetjew M."/>
            <person name="Finn R."/>
            <person name="Kale V."/>
            <person name="Holt S."/>
            <person name="Cochrane G."/>
            <person name="Meng A."/>
            <person name="Brown T."/>
            <person name="Cohen L."/>
        </authorList>
    </citation>
    <scope>NUCLEOTIDE SEQUENCE</scope>
    <source>
        <strain evidence="3">WS</strain>
    </source>
</reference>
<accession>A0A7S1PHE4</accession>
<feature type="transmembrane region" description="Helical" evidence="2">
    <location>
        <begin position="283"/>
        <end position="305"/>
    </location>
</feature>
<proteinExistence type="predicted"/>
<keyword evidence="2" id="KW-0812">Transmembrane</keyword>
<evidence type="ECO:0000313" key="3">
    <source>
        <dbReference type="EMBL" id="CAD9082163.1"/>
    </source>
</evidence>
<gene>
    <name evidence="3" type="ORF">PCOS0759_LOCUS5403</name>
</gene>
<feature type="transmembrane region" description="Helical" evidence="2">
    <location>
        <begin position="387"/>
        <end position="405"/>
    </location>
</feature>
<evidence type="ECO:0000256" key="1">
    <source>
        <dbReference type="SAM" id="MobiDB-lite"/>
    </source>
</evidence>
<keyword evidence="2" id="KW-1133">Transmembrane helix</keyword>
<dbReference type="AlphaFoldDB" id="A0A7S1PHE4"/>
<keyword evidence="2" id="KW-0472">Membrane</keyword>
<evidence type="ECO:0000256" key="2">
    <source>
        <dbReference type="SAM" id="Phobius"/>
    </source>
</evidence>
<feature type="transmembrane region" description="Helical" evidence="2">
    <location>
        <begin position="317"/>
        <end position="342"/>
    </location>
</feature>
<sequence>MLFVVQFIFHYYDGFFTFTKHHASLSLFLVVILKIILNNVWVWAERALVATTDAEGVFSDDSSRVDTFGRLAARLATPVLWPLGKLFSVLKRLGVILMCWRWFRSAGVILGEDAKTAPSAGLRQHAEHSNTPLLSAARRGVHKKSLSTGNVSLSATGSSSHAADMQPLRSKTRRDSPTNLPATYIPAPLPTHSMLKLRTIIFLILLVFGVSILLFFNVLVLNVDRWLNTFCLMVDLVVWFYILGVLLLISDTSNRDMSHLPMHKKSAAQKKARASFLTIFKLFYLRDLFHVVFGFTVINFFGFLFKFRFPIELTSCLWHFIIFLGPIFFCFVLYDFGIVGWQYADYLRVVKRKWFILGGGTLLCVAGIRALTDAVVLRDLSLWNREWTIIAVIPSVGNFLLIHAVQRFGREMMQEEHTKVKAADSQKTK</sequence>
<feature type="region of interest" description="Disordered" evidence="1">
    <location>
        <begin position="152"/>
        <end position="179"/>
    </location>
</feature>
<feature type="transmembrane region" description="Helical" evidence="2">
    <location>
        <begin position="200"/>
        <end position="220"/>
    </location>
</feature>
<feature type="transmembrane region" description="Helical" evidence="2">
    <location>
        <begin position="25"/>
        <end position="44"/>
    </location>
</feature>
<organism evidence="3">
    <name type="scientific">Percolomonas cosmopolitus</name>
    <dbReference type="NCBI Taxonomy" id="63605"/>
    <lineage>
        <taxon>Eukaryota</taxon>
        <taxon>Discoba</taxon>
        <taxon>Heterolobosea</taxon>
        <taxon>Tetramitia</taxon>
        <taxon>Eutetramitia</taxon>
        <taxon>Percolomonadidae</taxon>
        <taxon>Percolomonas</taxon>
    </lineage>
</organism>
<feature type="transmembrane region" description="Helical" evidence="2">
    <location>
        <begin position="226"/>
        <end position="249"/>
    </location>
</feature>
<feature type="transmembrane region" description="Helical" evidence="2">
    <location>
        <begin position="354"/>
        <end position="372"/>
    </location>
</feature>
<feature type="compositionally biased region" description="Polar residues" evidence="1">
    <location>
        <begin position="152"/>
        <end position="161"/>
    </location>
</feature>